<dbReference type="Gene3D" id="1.25.40.20">
    <property type="entry name" value="Ankyrin repeat-containing domain"/>
    <property type="match status" value="2"/>
</dbReference>
<dbReference type="InterPro" id="IPR036770">
    <property type="entry name" value="Ankyrin_rpt-contain_sf"/>
</dbReference>
<dbReference type="InterPro" id="IPR029018">
    <property type="entry name" value="Hex-like_dom2"/>
</dbReference>
<keyword evidence="9" id="KW-1185">Reference proteome</keyword>
<gene>
    <name evidence="8" type="ORF">HOLleu_07785</name>
</gene>
<feature type="compositionally biased region" description="Basic and acidic residues" evidence="6">
    <location>
        <begin position="242"/>
        <end position="254"/>
    </location>
</feature>
<reference evidence="8" key="1">
    <citation type="submission" date="2021-10" db="EMBL/GenBank/DDBJ databases">
        <title>Tropical sea cucumber genome reveals ecological adaptation and Cuvierian tubules defense mechanism.</title>
        <authorList>
            <person name="Chen T."/>
        </authorList>
    </citation>
    <scope>NUCLEOTIDE SEQUENCE</scope>
    <source>
        <strain evidence="8">Nanhai2018</strain>
        <tissue evidence="8">Muscle</tissue>
    </source>
</reference>
<dbReference type="Proteomes" id="UP001152320">
    <property type="component" value="Chromosome 3"/>
</dbReference>
<keyword evidence="3 5" id="KW-0040">ANK repeat</keyword>
<dbReference type="InterPro" id="IPR015882">
    <property type="entry name" value="HEX_bac_N"/>
</dbReference>
<keyword evidence="4" id="KW-0326">Glycosidase</keyword>
<proteinExistence type="predicted"/>
<comment type="caution">
    <text evidence="8">The sequence shown here is derived from an EMBL/GenBank/DDBJ whole genome shotgun (WGS) entry which is preliminary data.</text>
</comment>
<dbReference type="SUPFAM" id="SSF48403">
    <property type="entry name" value="Ankyrin repeat"/>
    <property type="match status" value="1"/>
</dbReference>
<dbReference type="GO" id="GO:0004563">
    <property type="term" value="F:beta-N-acetylhexosaminidase activity"/>
    <property type="evidence" value="ECO:0007669"/>
    <property type="project" value="InterPro"/>
</dbReference>
<feature type="domain" description="Beta-hexosaminidase bacterial type N-terminal" evidence="7">
    <location>
        <begin position="311"/>
        <end position="440"/>
    </location>
</feature>
<dbReference type="InterPro" id="IPR025705">
    <property type="entry name" value="Beta_hexosaminidase_sua/sub"/>
</dbReference>
<evidence type="ECO:0000313" key="9">
    <source>
        <dbReference type="Proteomes" id="UP001152320"/>
    </source>
</evidence>
<keyword evidence="1" id="KW-0677">Repeat</keyword>
<dbReference type="Gene3D" id="3.30.379.10">
    <property type="entry name" value="Chitobiase/beta-hexosaminidase domain 2-like"/>
    <property type="match status" value="1"/>
</dbReference>
<dbReference type="InterPro" id="IPR017853">
    <property type="entry name" value="GH"/>
</dbReference>
<organism evidence="8 9">
    <name type="scientific">Holothuria leucospilota</name>
    <name type="common">Black long sea cucumber</name>
    <name type="synonym">Mertensiothuria leucospilota</name>
    <dbReference type="NCBI Taxonomy" id="206669"/>
    <lineage>
        <taxon>Eukaryota</taxon>
        <taxon>Metazoa</taxon>
        <taxon>Echinodermata</taxon>
        <taxon>Eleutherozoa</taxon>
        <taxon>Echinozoa</taxon>
        <taxon>Holothuroidea</taxon>
        <taxon>Aspidochirotacea</taxon>
        <taxon>Aspidochirotida</taxon>
        <taxon>Holothuriidae</taxon>
        <taxon>Holothuria</taxon>
    </lineage>
</organism>
<dbReference type="OrthoDB" id="5806726at2759"/>
<evidence type="ECO:0000256" key="1">
    <source>
        <dbReference type="ARBA" id="ARBA00022737"/>
    </source>
</evidence>
<name>A0A9Q1CI35_HOLLE</name>
<accession>A0A9Q1CI35</accession>
<dbReference type="PROSITE" id="PS50088">
    <property type="entry name" value="ANK_REPEAT"/>
    <property type="match status" value="3"/>
</dbReference>
<dbReference type="SMART" id="SM00248">
    <property type="entry name" value="ANK"/>
    <property type="match status" value="4"/>
</dbReference>
<dbReference type="GO" id="GO:0031436">
    <property type="term" value="C:BRCA1-BARD1 complex"/>
    <property type="evidence" value="ECO:0007669"/>
    <property type="project" value="TreeGrafter"/>
</dbReference>
<dbReference type="Gene3D" id="3.20.20.80">
    <property type="entry name" value="Glycosidases"/>
    <property type="match status" value="1"/>
</dbReference>
<dbReference type="PANTHER" id="PTHR24171:SF11">
    <property type="entry name" value="26S PROTEASOME NON-ATPASE REGULATORY SUBUNIT 10"/>
    <property type="match status" value="1"/>
</dbReference>
<dbReference type="GO" id="GO:0005975">
    <property type="term" value="P:carbohydrate metabolic process"/>
    <property type="evidence" value="ECO:0007669"/>
    <property type="project" value="InterPro"/>
</dbReference>
<evidence type="ECO:0000256" key="3">
    <source>
        <dbReference type="ARBA" id="ARBA00023043"/>
    </source>
</evidence>
<dbReference type="SUPFAM" id="SSF55545">
    <property type="entry name" value="beta-N-acetylhexosaminidase-like domain"/>
    <property type="match status" value="1"/>
</dbReference>
<dbReference type="PRINTS" id="PR00738">
    <property type="entry name" value="GLHYDRLASE20"/>
</dbReference>
<evidence type="ECO:0000256" key="6">
    <source>
        <dbReference type="SAM" id="MobiDB-lite"/>
    </source>
</evidence>
<dbReference type="InterPro" id="IPR002110">
    <property type="entry name" value="Ankyrin_rpt"/>
</dbReference>
<feature type="repeat" description="ANK" evidence="5">
    <location>
        <begin position="175"/>
        <end position="207"/>
    </location>
</feature>
<dbReference type="GO" id="GO:0070531">
    <property type="term" value="C:BRCA1-A complex"/>
    <property type="evidence" value="ECO:0007669"/>
    <property type="project" value="TreeGrafter"/>
</dbReference>
<dbReference type="GO" id="GO:0085020">
    <property type="term" value="P:protein K6-linked ubiquitination"/>
    <property type="evidence" value="ECO:0007669"/>
    <property type="project" value="TreeGrafter"/>
</dbReference>
<evidence type="ECO:0000313" key="8">
    <source>
        <dbReference type="EMBL" id="KAJ8044899.1"/>
    </source>
</evidence>
<dbReference type="PROSITE" id="PS50297">
    <property type="entry name" value="ANK_REP_REGION"/>
    <property type="match status" value="2"/>
</dbReference>
<evidence type="ECO:0000256" key="4">
    <source>
        <dbReference type="ARBA" id="ARBA00023295"/>
    </source>
</evidence>
<dbReference type="AlphaFoldDB" id="A0A9Q1CI35"/>
<evidence type="ECO:0000259" key="7">
    <source>
        <dbReference type="Pfam" id="PF02838"/>
    </source>
</evidence>
<keyword evidence="2" id="KW-0378">Hydrolase</keyword>
<dbReference type="Pfam" id="PF02838">
    <property type="entry name" value="Glyco_hydro_20b"/>
    <property type="match status" value="1"/>
</dbReference>
<feature type="repeat" description="ANK" evidence="5">
    <location>
        <begin position="142"/>
        <end position="174"/>
    </location>
</feature>
<dbReference type="PANTHER" id="PTHR24171">
    <property type="entry name" value="ANKYRIN REPEAT DOMAIN-CONTAINING PROTEIN 39-RELATED"/>
    <property type="match status" value="1"/>
</dbReference>
<dbReference type="GO" id="GO:0004842">
    <property type="term" value="F:ubiquitin-protein transferase activity"/>
    <property type="evidence" value="ECO:0007669"/>
    <property type="project" value="TreeGrafter"/>
</dbReference>
<evidence type="ECO:0000256" key="5">
    <source>
        <dbReference type="PROSITE-ProRule" id="PRU00023"/>
    </source>
</evidence>
<evidence type="ECO:0000256" key="2">
    <source>
        <dbReference type="ARBA" id="ARBA00022801"/>
    </source>
</evidence>
<dbReference type="Pfam" id="PF12796">
    <property type="entry name" value="Ank_2"/>
    <property type="match status" value="1"/>
</dbReference>
<feature type="repeat" description="ANK" evidence="5">
    <location>
        <begin position="58"/>
        <end position="90"/>
    </location>
</feature>
<dbReference type="EMBL" id="JAIZAY010000003">
    <property type="protein sequence ID" value="KAJ8044899.1"/>
    <property type="molecule type" value="Genomic_DNA"/>
</dbReference>
<feature type="region of interest" description="Disordered" evidence="6">
    <location>
        <begin position="239"/>
        <end position="273"/>
    </location>
</feature>
<protein>
    <submittedName>
        <fullName evidence="8">Inversin</fullName>
    </submittedName>
</protein>
<sequence length="929" mass="100875">MDVKSIVGDIETAVMAGRTDVVRAALTENGHVPNANQQHINSTIDSKLMDALNTVKPSQGTMLHMATKQGNADVVRALLVSEVDASIPDENGATAFQVAETAQVKAVFYDVLMQAVAQSKTKQVEKLISCGLDVNYQDSSTGGNSILHWAALYGNKDTLKILLDAKVNVNAVNSDGVTALHEAVERKDAKLVEELLVRGADPNLAATSGKWKGQSPKALAASEPAMLALMEKAGKIPLGPVQEDKAPTIEEKTPSEVSGGDTEEMGDSSIPPPSPGIAAFSPLKMSNGIVTPSFPTPVPETTITDERLKLLWPKPQWLTQKEGPSLQLPKNFTIKVISGPSGGNLEKQVDIWTIQTAMLHDLGLKADLESGLDGKGALVVCLINKELFQKKESYRIIVTESQVQMICSDVSGLWYASCTFLELVRLFVKDGIPQLKISDWPSLAHRGVMLDMSAGRLLTIDYLLFKINTLSLLKFNELHFYIKIGKDSTLETLFPYFPSELLDMEVYCNYRFMSVVPYIDATPDLELTPQTFNIFRQVLSLFSNNSCVNIGPLLTQKLLTENVKLGEASEGSAQPDWPVPLADKLRLLGMRQEHTILFCTNELDSTACQQFPLGSIGVQYGTRELSPEHCVNTTDFAGPCKKLFNDGIGFIVSPGTATWNSIGGSPEVAIRNVLNATQCAATNGDAVGLLVVSWAGKTHLDHLSLAWPGFVTASTCAWNTHTEEAHIHSSLAAVINNFVFRDPECTLGDEILNMGKACTLLNKTFNNAASLAEGALSQPLDGGSFLCQLIYKPDAVDLTHMTADVAQKVMLMMRRCQASLKKGSKEPLNTSLVIELYLVSDFILWGAKLTRSLVIAGSKPNKSDVGAKVINPGIANLTATTKTDCANKLLSLMEEYRHVWLKRCYPSGLLESLSIFSTILDKLVPPQTK</sequence>
<dbReference type="SUPFAM" id="SSF51445">
    <property type="entry name" value="(Trans)glycosidases"/>
    <property type="match status" value="1"/>
</dbReference>